<reference evidence="1 2" key="1">
    <citation type="submission" date="2020-04" db="EMBL/GenBank/DDBJ databases">
        <authorList>
            <person name="De Canck E."/>
        </authorList>
    </citation>
    <scope>NUCLEOTIDE SEQUENCE [LARGE SCALE GENOMIC DNA]</scope>
    <source>
        <strain evidence="1 2">LMG 26845</strain>
    </source>
</reference>
<organism evidence="1 2">
    <name type="scientific">Achromobacter insuavis</name>
    <dbReference type="NCBI Taxonomy" id="1287735"/>
    <lineage>
        <taxon>Bacteria</taxon>
        <taxon>Pseudomonadati</taxon>
        <taxon>Pseudomonadota</taxon>
        <taxon>Betaproteobacteria</taxon>
        <taxon>Burkholderiales</taxon>
        <taxon>Alcaligenaceae</taxon>
        <taxon>Achromobacter</taxon>
    </lineage>
</organism>
<dbReference type="Proteomes" id="UP000507979">
    <property type="component" value="Unassembled WGS sequence"/>
</dbReference>
<protein>
    <submittedName>
        <fullName evidence="1">Uncharacterized protein</fullName>
    </submittedName>
</protein>
<gene>
    <name evidence="1" type="ORF">LMG26845_03928</name>
</gene>
<sequence length="169" mass="19196">MKRFLVAHDYGMGSLWWWIEAPSEAAIVQTYAEVVVVDQTEVDPGRFTDIPSIRIGDPAPAGLDDLQAQRRLQRANPKFGALVGRGNVYIKQEFPEDQETYFVEYDEKGYRTRQVVVSASGDAESTGPEDWCFNPPEDLWDPELAERETTREAFESWWARARAAGRLAP</sequence>
<proteinExistence type="predicted"/>
<dbReference type="AlphaFoldDB" id="A0A6J5AM18"/>
<accession>A0A6J5AM18</accession>
<keyword evidence="2" id="KW-1185">Reference proteome</keyword>
<dbReference type="EMBL" id="CADIJR010000042">
    <property type="protein sequence ID" value="CAB3674080.1"/>
    <property type="molecule type" value="Genomic_DNA"/>
</dbReference>
<evidence type="ECO:0000313" key="1">
    <source>
        <dbReference type="EMBL" id="CAB3674080.1"/>
    </source>
</evidence>
<evidence type="ECO:0000313" key="2">
    <source>
        <dbReference type="Proteomes" id="UP000507979"/>
    </source>
</evidence>
<dbReference type="GeneID" id="92899800"/>
<name>A0A6J5AM18_9BURK</name>
<dbReference type="RefSeq" id="WP_054432223.1">
    <property type="nucleotide sequence ID" value="NZ_CADIJR010000042.1"/>
</dbReference>